<name>A0A0B5ELU7_STRA4</name>
<sequence length="222" mass="22844">MVMFLFLVAALVVVVAAVTLAVVGRGEDGPLPEAAPDALTHPLPGHRRVVAGDVEALRFPIVVRGYRMAEVDRALNRLGAEIAERDGRIARLESALAGIRENGRPHLPEPPALAPEHPGPGAAGGAYREVPGDTRPFARRLPDEDPFGPGTPPHGAHAAPPAPVPTWADRHGALPQDQGGALGEDQGGPYAAEERGPGGEEQSGPLGDGQDGTGTDEGGAAR</sequence>
<dbReference type="Proteomes" id="UP000031523">
    <property type="component" value="Chromosome"/>
</dbReference>
<reference evidence="2 3" key="1">
    <citation type="submission" date="2015-01" db="EMBL/GenBank/DDBJ databases">
        <title>Enhanced salinomycin production by adjusting the supply of polyketide extender units in Streptomyce albus DSM 41398.</title>
        <authorList>
            <person name="Lu C."/>
        </authorList>
    </citation>
    <scope>NUCLEOTIDE SEQUENCE [LARGE SCALE GENOMIC DNA]</scope>
    <source>
        <strain evidence="3">ATCC 21838 / DSM 41398 / FERM P-419 / JCM 4703 / NBRC 107858</strain>
    </source>
</reference>
<accession>A0A0B5ELU7</accession>
<dbReference type="InterPro" id="IPR019933">
    <property type="entry name" value="DivIVA_domain"/>
</dbReference>
<evidence type="ECO:0000313" key="3">
    <source>
        <dbReference type="Proteomes" id="UP000031523"/>
    </source>
</evidence>
<feature type="region of interest" description="Disordered" evidence="1">
    <location>
        <begin position="101"/>
        <end position="222"/>
    </location>
</feature>
<evidence type="ECO:0000256" key="1">
    <source>
        <dbReference type="SAM" id="MobiDB-lite"/>
    </source>
</evidence>
<feature type="compositionally biased region" description="Gly residues" evidence="1">
    <location>
        <begin position="206"/>
        <end position="222"/>
    </location>
</feature>
<evidence type="ECO:0000313" key="2">
    <source>
        <dbReference type="EMBL" id="AJE82549.1"/>
    </source>
</evidence>
<protein>
    <submittedName>
        <fullName evidence="2">Secreted protein</fullName>
    </submittedName>
</protein>
<dbReference type="EMBL" id="CP010519">
    <property type="protein sequence ID" value="AJE82549.1"/>
    <property type="molecule type" value="Genomic_DNA"/>
</dbReference>
<dbReference type="KEGG" id="sals:SLNWT_2173"/>
<gene>
    <name evidence="2" type="ORF">SLNWT_2173</name>
</gene>
<keyword evidence="3" id="KW-1185">Reference proteome</keyword>
<proteinExistence type="predicted"/>
<dbReference type="NCBIfam" id="TIGR03544">
    <property type="entry name" value="DivI1A_domain"/>
    <property type="match status" value="1"/>
</dbReference>
<dbReference type="AlphaFoldDB" id="A0A0B5ELU7"/>
<organism evidence="2 3">
    <name type="scientific">Streptomyces albus (strain ATCC 21838 / DSM 41398 / FERM P-419 / JCM 4703 / NBRC 107858)</name>
    <dbReference type="NCBI Taxonomy" id="1081613"/>
    <lineage>
        <taxon>Bacteria</taxon>
        <taxon>Bacillati</taxon>
        <taxon>Actinomycetota</taxon>
        <taxon>Actinomycetes</taxon>
        <taxon>Kitasatosporales</taxon>
        <taxon>Streptomycetaceae</taxon>
        <taxon>Streptomyces</taxon>
    </lineage>
</organism>